<feature type="transmembrane region" description="Helical" evidence="2">
    <location>
        <begin position="78"/>
        <end position="95"/>
    </location>
</feature>
<feature type="transmembrane region" description="Helical" evidence="2">
    <location>
        <begin position="256"/>
        <end position="273"/>
    </location>
</feature>
<keyword evidence="2" id="KW-0812">Transmembrane</keyword>
<feature type="compositionally biased region" description="Low complexity" evidence="1">
    <location>
        <begin position="298"/>
        <end position="309"/>
    </location>
</feature>
<reference evidence="3" key="1">
    <citation type="submission" date="2020-10" db="EMBL/GenBank/DDBJ databases">
        <title>Sequencing the genomes of 1000 actinobacteria strains.</title>
        <authorList>
            <person name="Klenk H.-P."/>
        </authorList>
    </citation>
    <scope>NUCLEOTIDE SEQUENCE</scope>
    <source>
        <strain evidence="3">DSM 46832</strain>
    </source>
</reference>
<accession>A0A927M9L3</accession>
<dbReference type="EMBL" id="JADBEB010000001">
    <property type="protein sequence ID" value="MBE1487015.1"/>
    <property type="molecule type" value="Genomic_DNA"/>
</dbReference>
<keyword evidence="2" id="KW-0472">Membrane</keyword>
<feature type="region of interest" description="Disordered" evidence="1">
    <location>
        <begin position="282"/>
        <end position="353"/>
    </location>
</feature>
<dbReference type="AlphaFoldDB" id="A0A927M9L3"/>
<organism evidence="3 4">
    <name type="scientific">Plantactinospora soyae</name>
    <dbReference type="NCBI Taxonomy" id="1544732"/>
    <lineage>
        <taxon>Bacteria</taxon>
        <taxon>Bacillati</taxon>
        <taxon>Actinomycetota</taxon>
        <taxon>Actinomycetes</taxon>
        <taxon>Micromonosporales</taxon>
        <taxon>Micromonosporaceae</taxon>
        <taxon>Plantactinospora</taxon>
    </lineage>
</organism>
<feature type="transmembrane region" description="Helical" evidence="2">
    <location>
        <begin position="164"/>
        <end position="188"/>
    </location>
</feature>
<feature type="transmembrane region" description="Helical" evidence="2">
    <location>
        <begin position="101"/>
        <end position="124"/>
    </location>
</feature>
<feature type="transmembrane region" description="Helical" evidence="2">
    <location>
        <begin position="228"/>
        <end position="250"/>
    </location>
</feature>
<feature type="transmembrane region" description="Helical" evidence="2">
    <location>
        <begin position="45"/>
        <end position="66"/>
    </location>
</feature>
<evidence type="ECO:0000256" key="1">
    <source>
        <dbReference type="SAM" id="MobiDB-lite"/>
    </source>
</evidence>
<name>A0A927M9L3_9ACTN</name>
<protein>
    <submittedName>
        <fullName evidence="3">Uncharacterized protein</fullName>
    </submittedName>
</protein>
<dbReference type="Proteomes" id="UP000649753">
    <property type="component" value="Unassembled WGS sequence"/>
</dbReference>
<evidence type="ECO:0000313" key="4">
    <source>
        <dbReference type="Proteomes" id="UP000649753"/>
    </source>
</evidence>
<feature type="compositionally biased region" description="Gly residues" evidence="1">
    <location>
        <begin position="325"/>
        <end position="338"/>
    </location>
</feature>
<feature type="transmembrane region" description="Helical" evidence="2">
    <location>
        <begin position="200"/>
        <end position="221"/>
    </location>
</feature>
<comment type="caution">
    <text evidence="3">The sequence shown here is derived from an EMBL/GenBank/DDBJ whole genome shotgun (WGS) entry which is preliminary data.</text>
</comment>
<sequence length="353" mass="36291">MTTAAETTVRRPSAVRVLTWLLAATATATVAVDLLNWWYAPDRGFGLAVRSGWALLRTLGFLVLIWHVRRARAGARPLGLILAVTTVFAVGRLIVPRAGVPALPGLLGFAVLTALCAAVVCLLYRSTSVREHLVRHPNRLVVDRRGLSWREVAPRRPPVAGWLLTARVAAFTYAPLTLVPALVAIGTILDGRLVAAPTVVLWFVVGIGVSYAVLFSTFFLLRGKRWAGGLLVLITVLVLLVDLPLCWALLGVDGLVRDGGPLVAAAALTLYALRRANRASRVDGTDGTANGSPGPGSPDGAPGAAAPGTGRPGAGRPGAAATGAGSPGAGRPGAGSPGTGAVSTDPPVAARPG</sequence>
<keyword evidence="4" id="KW-1185">Reference proteome</keyword>
<evidence type="ECO:0000313" key="3">
    <source>
        <dbReference type="EMBL" id="MBE1487015.1"/>
    </source>
</evidence>
<keyword evidence="2" id="KW-1133">Transmembrane helix</keyword>
<evidence type="ECO:0000256" key="2">
    <source>
        <dbReference type="SAM" id="Phobius"/>
    </source>
</evidence>
<feature type="transmembrane region" description="Helical" evidence="2">
    <location>
        <begin position="17"/>
        <end position="39"/>
    </location>
</feature>
<proteinExistence type="predicted"/>
<gene>
    <name evidence="3" type="ORF">H4W31_002653</name>
</gene>